<dbReference type="Gene3D" id="3.30.430.20">
    <property type="entry name" value="Gnk2 domain, C-X8-C-X2-C motif"/>
    <property type="match status" value="2"/>
</dbReference>
<dbReference type="PROSITE" id="PS51473">
    <property type="entry name" value="GNK2"/>
    <property type="match status" value="1"/>
</dbReference>
<dbReference type="PANTHER" id="PTHR32099:SF51">
    <property type="entry name" value="CYSTEINE-RICH RECEPTOR-LIKE PROTEIN KINASE 25 ISOFORM X1"/>
    <property type="match status" value="1"/>
</dbReference>
<name>A0A7N2N6F4_QUELO</name>
<dbReference type="OMA" id="MISFSIE"/>
<dbReference type="Pfam" id="PF01657">
    <property type="entry name" value="Stress-antifung"/>
    <property type="match status" value="1"/>
</dbReference>
<evidence type="ECO:0000313" key="6">
    <source>
        <dbReference type="Proteomes" id="UP000594261"/>
    </source>
</evidence>
<feature type="region of interest" description="Disordered" evidence="3">
    <location>
        <begin position="165"/>
        <end position="204"/>
    </location>
</feature>
<evidence type="ECO:0000313" key="5">
    <source>
        <dbReference type="EnsemblPlants" id="QL93p0073_0992:mrna"/>
    </source>
</evidence>
<keyword evidence="6" id="KW-1185">Reference proteome</keyword>
<proteinExistence type="predicted"/>
<protein>
    <recommendedName>
        <fullName evidence="4">Gnk2-homologous domain-containing protein</fullName>
    </recommendedName>
</protein>
<feature type="domain" description="Gnk2-homologous" evidence="4">
    <location>
        <begin position="4"/>
        <end position="109"/>
    </location>
</feature>
<dbReference type="EnsemblPlants" id="QL93p0073_0992:mrna">
    <property type="protein sequence ID" value="QL93p0073_0992:mrna"/>
    <property type="gene ID" value="QL93p0073_0992"/>
</dbReference>
<organism evidence="5 6">
    <name type="scientific">Quercus lobata</name>
    <name type="common">Valley oak</name>
    <dbReference type="NCBI Taxonomy" id="97700"/>
    <lineage>
        <taxon>Eukaryota</taxon>
        <taxon>Viridiplantae</taxon>
        <taxon>Streptophyta</taxon>
        <taxon>Embryophyta</taxon>
        <taxon>Tracheophyta</taxon>
        <taxon>Spermatophyta</taxon>
        <taxon>Magnoliopsida</taxon>
        <taxon>eudicotyledons</taxon>
        <taxon>Gunneridae</taxon>
        <taxon>Pentapetalae</taxon>
        <taxon>rosids</taxon>
        <taxon>fabids</taxon>
        <taxon>Fagales</taxon>
        <taxon>Fagaceae</taxon>
        <taxon>Quercus</taxon>
    </lineage>
</organism>
<sequence length="219" mass="23396">MRDPYVLHDCSISGNVSSNSTFRANLNTLISNLSSNTQINYGFHSFSAGEGTNKVYATGLCKADLTTTDCVRYSNNSIFGVIEFTPTRALVAGRVSNLTESNEVSRTLFYDLRVGASAGGDFGKVAVGNANYKSQNSTIYGLMQCSPDLNSCNLRIEREQFYGSPPVESPPLLSPPPVPAKSISPPPAPAKSISPPLVPSKGIFPKRTHAEEALTSISV</sequence>
<dbReference type="Gramene" id="QL93p0073_0992:mrna">
    <property type="protein sequence ID" value="QL93p0073_0992:mrna"/>
    <property type="gene ID" value="QL93p0073_0992"/>
</dbReference>
<reference evidence="5" key="1">
    <citation type="submission" date="2021-01" db="UniProtKB">
        <authorList>
            <consortium name="EnsemblPlants"/>
        </authorList>
    </citation>
    <scope>IDENTIFICATION</scope>
</reference>
<dbReference type="PANTHER" id="PTHR32099">
    <property type="entry name" value="CYSTEINE-RICH REPEAT SECRETORY PROTEIN"/>
    <property type="match status" value="1"/>
</dbReference>
<keyword evidence="2" id="KW-0677">Repeat</keyword>
<dbReference type="InterPro" id="IPR038408">
    <property type="entry name" value="GNK2_sf"/>
</dbReference>
<evidence type="ECO:0000256" key="1">
    <source>
        <dbReference type="ARBA" id="ARBA00022729"/>
    </source>
</evidence>
<dbReference type="InterPro" id="IPR002902">
    <property type="entry name" value="GNK2"/>
</dbReference>
<keyword evidence="1" id="KW-0732">Signal</keyword>
<dbReference type="CDD" id="cd23509">
    <property type="entry name" value="Gnk2-like"/>
    <property type="match status" value="1"/>
</dbReference>
<evidence type="ECO:0000256" key="2">
    <source>
        <dbReference type="ARBA" id="ARBA00022737"/>
    </source>
</evidence>
<dbReference type="Proteomes" id="UP000594261">
    <property type="component" value="Unassembled WGS sequence"/>
</dbReference>
<evidence type="ECO:0000256" key="3">
    <source>
        <dbReference type="SAM" id="MobiDB-lite"/>
    </source>
</evidence>
<dbReference type="AlphaFoldDB" id="A0A7N2N6F4"/>
<feature type="compositionally biased region" description="Pro residues" evidence="3">
    <location>
        <begin position="167"/>
        <end position="189"/>
    </location>
</feature>
<evidence type="ECO:0000259" key="4">
    <source>
        <dbReference type="PROSITE" id="PS51473"/>
    </source>
</evidence>
<dbReference type="InParanoid" id="A0A7N2N6F4"/>
<accession>A0A7N2N6F4</accession>